<protein>
    <submittedName>
        <fullName evidence="1">Uncharacterized protein</fullName>
    </submittedName>
</protein>
<dbReference type="EMBL" id="JAUDCF010000049">
    <property type="protein sequence ID" value="MDM8146761.1"/>
    <property type="molecule type" value="Genomic_DNA"/>
</dbReference>
<keyword evidence="2" id="KW-1185">Reference proteome</keyword>
<name>A0ABT7U8B4_9BACE</name>
<accession>A0ABT7U8B4</accession>
<proteinExistence type="predicted"/>
<reference evidence="2" key="2">
    <citation type="submission" date="2023-07" db="EMBL/GenBank/DDBJ databases">
        <title>Identification and characterization of horizontal gene transfer across gut microbiota members of farm animals based on homology search.</title>
        <authorList>
            <person name="Schwarzerova J."/>
            <person name="Nykrynova M."/>
            <person name="Jureckova K."/>
            <person name="Cejkova D."/>
            <person name="Rychlik I."/>
        </authorList>
    </citation>
    <scope>NUCLEOTIDE SEQUENCE [LARGE SCALE GENOMIC DNA]</scope>
    <source>
        <strain evidence="2">ET4</strain>
    </source>
</reference>
<dbReference type="Proteomes" id="UP001228403">
    <property type="component" value="Unassembled WGS sequence"/>
</dbReference>
<gene>
    <name evidence="1" type="ORF">QUW02_12675</name>
</gene>
<evidence type="ECO:0000313" key="2">
    <source>
        <dbReference type="Proteomes" id="UP001228403"/>
    </source>
</evidence>
<evidence type="ECO:0000313" key="1">
    <source>
        <dbReference type="EMBL" id="MDM8146761.1"/>
    </source>
</evidence>
<comment type="caution">
    <text evidence="1">The sequence shown here is derived from an EMBL/GenBank/DDBJ whole genome shotgun (WGS) entry which is preliminary data.</text>
</comment>
<reference evidence="1 2" key="1">
    <citation type="submission" date="2023-06" db="EMBL/GenBank/DDBJ databases">
        <authorList>
            <person name="Zeman M."/>
            <person name="Kubasova T."/>
            <person name="Jahodarova E."/>
            <person name="Nykrynova M."/>
            <person name="Rychlik I."/>
        </authorList>
    </citation>
    <scope>NUCLEOTIDE SEQUENCE [LARGE SCALE GENOMIC DNA]</scope>
    <source>
        <strain evidence="1 2">ET4</strain>
    </source>
</reference>
<organism evidence="1 2">
    <name type="scientific">Bacteroides eggerthii</name>
    <dbReference type="NCBI Taxonomy" id="28111"/>
    <lineage>
        <taxon>Bacteria</taxon>
        <taxon>Pseudomonadati</taxon>
        <taxon>Bacteroidota</taxon>
        <taxon>Bacteroidia</taxon>
        <taxon>Bacteroidales</taxon>
        <taxon>Bacteroidaceae</taxon>
        <taxon>Bacteroides</taxon>
    </lineage>
</organism>
<sequence>MGRMAFINYIIIDMGFLDFIFDLLDDSTSNSYIETSKLWFERVWNSLRYPYRGKGILIIQDGKLYKRFYIEYNNELSYTISDENDSGCELQYVRLTQEQKDEILRNGYIVLKRYR</sequence>